<evidence type="ECO:0000256" key="1">
    <source>
        <dbReference type="SAM" id="Coils"/>
    </source>
</evidence>
<accession>A0A4U8TD35</accession>
<dbReference type="Pfam" id="PF06518">
    <property type="entry name" value="DUF1104"/>
    <property type="match status" value="1"/>
</dbReference>
<name>A0A4U8TD35_9HELI</name>
<reference evidence="4 5" key="1">
    <citation type="journal article" date="2014" name="Genome Announc.">
        <title>Draft genome sequences of eight enterohepatic helicobacter species isolated from both laboratory and wild rodents.</title>
        <authorList>
            <person name="Sheh A."/>
            <person name="Shen Z."/>
            <person name="Fox J.G."/>
        </authorList>
    </citation>
    <scope>NUCLEOTIDE SEQUENCE [LARGE SCALE GENOMIC DNA]</scope>
    <source>
        <strain evidence="4 5">MIT 09-6949</strain>
    </source>
</reference>
<comment type="caution">
    <text evidence="4">The sequence shown here is derived from an EMBL/GenBank/DDBJ whole genome shotgun (WGS) entry which is preliminary data.</text>
</comment>
<dbReference type="Proteomes" id="UP000029733">
    <property type="component" value="Unassembled WGS sequence"/>
</dbReference>
<dbReference type="OrthoDB" id="5328408at2"/>
<dbReference type="Gene3D" id="1.20.120.1430">
    <property type="entry name" value="HP0721 helical bundle"/>
    <property type="match status" value="1"/>
</dbReference>
<feature type="coiled-coil region" evidence="1">
    <location>
        <begin position="50"/>
        <end position="88"/>
    </location>
</feature>
<feature type="chain" id="PRO_5020608090" evidence="3">
    <location>
        <begin position="23"/>
        <end position="146"/>
    </location>
</feature>
<feature type="region of interest" description="Disordered" evidence="2">
    <location>
        <begin position="107"/>
        <end position="146"/>
    </location>
</feature>
<keyword evidence="5" id="KW-1185">Reference proteome</keyword>
<keyword evidence="3" id="KW-0732">Signal</keyword>
<dbReference type="AlphaFoldDB" id="A0A4U8TD35"/>
<evidence type="ECO:0000256" key="3">
    <source>
        <dbReference type="SAM" id="SignalP"/>
    </source>
</evidence>
<proteinExistence type="predicted"/>
<keyword evidence="1" id="KW-0175">Coiled coil</keyword>
<evidence type="ECO:0000313" key="4">
    <source>
        <dbReference type="EMBL" id="TLD97763.1"/>
    </source>
</evidence>
<protein>
    <submittedName>
        <fullName evidence="4">DUF1104 domain-containing protein</fullName>
    </submittedName>
</protein>
<dbReference type="InterPro" id="IPR009488">
    <property type="entry name" value="DUF1104"/>
</dbReference>
<evidence type="ECO:0000256" key="2">
    <source>
        <dbReference type="SAM" id="MobiDB-lite"/>
    </source>
</evidence>
<dbReference type="EMBL" id="JRPR02000001">
    <property type="protein sequence ID" value="TLD97763.1"/>
    <property type="molecule type" value="Genomic_DNA"/>
</dbReference>
<sequence length="146" mass="16463">MKYLGVKVCVIAALFCGVGVNAADFSKKSDDDLVKLSGVVKVEEFVDYELEVAKRLKAKSEKDAQAFKEKLKTQFEKATENLTVKQLREYRKATREAMQKHIEKMSAKELKESGLHARGCKDCKKDKEGKDKEKSCQCGSHKDAKK</sequence>
<organism evidence="4 5">
    <name type="scientific">Helicobacter jaachi</name>
    <dbReference type="NCBI Taxonomy" id="1677920"/>
    <lineage>
        <taxon>Bacteria</taxon>
        <taxon>Pseudomonadati</taxon>
        <taxon>Campylobacterota</taxon>
        <taxon>Epsilonproteobacteria</taxon>
        <taxon>Campylobacterales</taxon>
        <taxon>Helicobacteraceae</taxon>
        <taxon>Helicobacter</taxon>
    </lineage>
</organism>
<dbReference type="RefSeq" id="WP_052057983.1">
    <property type="nucleotide sequence ID" value="NZ_JRPR02000001.1"/>
</dbReference>
<dbReference type="InterPro" id="IPR038310">
    <property type="entry name" value="DUF1104_sf"/>
</dbReference>
<gene>
    <name evidence="4" type="ORF">LS71_003250</name>
</gene>
<feature type="signal peptide" evidence="3">
    <location>
        <begin position="1"/>
        <end position="22"/>
    </location>
</feature>
<evidence type="ECO:0000313" key="5">
    <source>
        <dbReference type="Proteomes" id="UP000029733"/>
    </source>
</evidence>